<dbReference type="InterPro" id="IPR033749">
    <property type="entry name" value="Polyprenyl_synt_CS"/>
</dbReference>
<evidence type="ECO:0000256" key="4">
    <source>
        <dbReference type="ARBA" id="ARBA00022723"/>
    </source>
</evidence>
<dbReference type="PANTHER" id="PTHR12001:SF69">
    <property type="entry name" value="ALL TRANS-POLYPRENYL-DIPHOSPHATE SYNTHASE PDSS1"/>
    <property type="match status" value="1"/>
</dbReference>
<proteinExistence type="inferred from homology"/>
<dbReference type="PROSITE" id="PS00723">
    <property type="entry name" value="POLYPRENYL_SYNTHASE_1"/>
    <property type="match status" value="1"/>
</dbReference>
<keyword evidence="6" id="KW-0414">Isoprene biosynthesis</keyword>
<keyword evidence="3" id="KW-0808">Transferase</keyword>
<evidence type="ECO:0000256" key="2">
    <source>
        <dbReference type="ARBA" id="ARBA00006706"/>
    </source>
</evidence>
<dbReference type="CDD" id="cd00685">
    <property type="entry name" value="Trans_IPPS_HT"/>
    <property type="match status" value="1"/>
</dbReference>
<organism evidence="12 13">
    <name type="scientific">Pseudozyma flocculosa</name>
    <dbReference type="NCBI Taxonomy" id="84751"/>
    <lineage>
        <taxon>Eukaryota</taxon>
        <taxon>Fungi</taxon>
        <taxon>Dikarya</taxon>
        <taxon>Basidiomycota</taxon>
        <taxon>Ustilaginomycotina</taxon>
        <taxon>Ustilaginomycetes</taxon>
        <taxon>Ustilaginales</taxon>
        <taxon>Ustilaginaceae</taxon>
        <taxon>Pseudozyma</taxon>
    </lineage>
</organism>
<dbReference type="PANTHER" id="PTHR12001">
    <property type="entry name" value="GERANYLGERANYL PYROPHOSPHATE SYNTHASE"/>
    <property type="match status" value="1"/>
</dbReference>
<feature type="compositionally biased region" description="Low complexity" evidence="11">
    <location>
        <begin position="60"/>
        <end position="86"/>
    </location>
</feature>
<comment type="similarity">
    <text evidence="2">Belongs to the FPP/GGPP synthase family.</text>
</comment>
<evidence type="ECO:0000256" key="11">
    <source>
        <dbReference type="SAM" id="MobiDB-lite"/>
    </source>
</evidence>
<protein>
    <recommendedName>
        <fullName evidence="10">(2E,6E)-farnesyl diphosphate synthase</fullName>
    </recommendedName>
    <alternativeName>
        <fullName evidence="9">Dimethylallyltranstransferase</fullName>
    </alternativeName>
    <alternativeName>
        <fullName evidence="8">Farnesyl diphosphate synthase</fullName>
    </alternativeName>
    <alternativeName>
        <fullName evidence="7">Geranyltranstransferase</fullName>
    </alternativeName>
</protein>
<evidence type="ECO:0000256" key="10">
    <source>
        <dbReference type="ARBA" id="ARBA00032873"/>
    </source>
</evidence>
<keyword evidence="13" id="KW-1185">Reference proteome</keyword>
<dbReference type="OrthoDB" id="9927103at2759"/>
<dbReference type="AlphaFoldDB" id="A0A5C3EZB0"/>
<evidence type="ECO:0000256" key="7">
    <source>
        <dbReference type="ARBA" id="ARBA00032380"/>
    </source>
</evidence>
<evidence type="ECO:0000256" key="9">
    <source>
        <dbReference type="ARBA" id="ARBA00032448"/>
    </source>
</evidence>
<dbReference type="PROSITE" id="PS00444">
    <property type="entry name" value="POLYPRENYL_SYNTHASE_2"/>
    <property type="match status" value="1"/>
</dbReference>
<dbReference type="GO" id="GO:0004659">
    <property type="term" value="F:prenyltransferase activity"/>
    <property type="evidence" value="ECO:0007669"/>
    <property type="project" value="InterPro"/>
</dbReference>
<evidence type="ECO:0000256" key="3">
    <source>
        <dbReference type="ARBA" id="ARBA00022679"/>
    </source>
</evidence>
<evidence type="ECO:0000256" key="1">
    <source>
        <dbReference type="ARBA" id="ARBA00001946"/>
    </source>
</evidence>
<evidence type="ECO:0000313" key="12">
    <source>
        <dbReference type="EMBL" id="SPO37613.1"/>
    </source>
</evidence>
<sequence>MPPRIPPSAVGLARSSARSSAVRSRTQRHHHQPQLSRQSTWAAAVDQAKNLVQDQIRHMPGSSSSSSASSASSSGSPLFGSPSGPTSGQIITDPISLVSSELSSLRSNVSSLLGSGHPSLDTIAKYYFQAEGKHVRPLIVLLMSKATNGISPLWPELVAHAERTRPKDDAGKAIERDMGINEPLSPDAVLNDFNPHMESIEGSLKPGFSSSGAMSAADATALGASADFSGILPTQRRLAEITEMIHVASLLHDDVIDASPLRRGAPSAPSAFGNKLSILGGDFLLGRASVALARLRDNEVVELLATVIANLVEGEVMQLKSQAASEGQEAHAKSDHASFWESEGLSAHNQGLDKAQAVGPSEMPKLGPTPAHFSLYLQKTYLKTAALIGKSTRASTILGGCGAEAIARAGLGGDVAERMRQVRDAAYGYGRNLGIAFQLVDDLLDFEATSAAFGKPSGGADLRLGLATAPVLYTWQEMPNEGIAEMVARRFEGEGDVEKMLNLVSKSRGLERTAALAKDHARRAREALDVLPDSDARQALLKLNDQVIKRVR</sequence>
<dbReference type="GO" id="GO:0006744">
    <property type="term" value="P:ubiquinone biosynthetic process"/>
    <property type="evidence" value="ECO:0007669"/>
    <property type="project" value="TreeGrafter"/>
</dbReference>
<feature type="region of interest" description="Disordered" evidence="11">
    <location>
        <begin position="1"/>
        <end position="43"/>
    </location>
</feature>
<dbReference type="SUPFAM" id="SSF48576">
    <property type="entry name" value="Terpenoid synthases"/>
    <property type="match status" value="2"/>
</dbReference>
<dbReference type="InterPro" id="IPR008949">
    <property type="entry name" value="Isoprenoid_synthase_dom_sf"/>
</dbReference>
<dbReference type="EMBL" id="OOIP01000007">
    <property type="protein sequence ID" value="SPO37613.1"/>
    <property type="molecule type" value="Genomic_DNA"/>
</dbReference>
<dbReference type="Proteomes" id="UP000323386">
    <property type="component" value="Unassembled WGS sequence"/>
</dbReference>
<reference evidence="12 13" key="1">
    <citation type="submission" date="2018-03" db="EMBL/GenBank/DDBJ databases">
        <authorList>
            <person name="Guldener U."/>
        </authorList>
    </citation>
    <scope>NUCLEOTIDE SEQUENCE [LARGE SCALE GENOMIC DNA]</scope>
    <source>
        <strain evidence="12 13">DAOM196992</strain>
    </source>
</reference>
<gene>
    <name evidence="12" type="ORF">PSFLO_03088</name>
</gene>
<keyword evidence="4" id="KW-0479">Metal-binding</keyword>
<comment type="cofactor">
    <cofactor evidence="1">
        <name>Mg(2+)</name>
        <dbReference type="ChEBI" id="CHEBI:18420"/>
    </cofactor>
</comment>
<feature type="compositionally biased region" description="Low complexity" evidence="11">
    <location>
        <begin position="8"/>
        <end position="24"/>
    </location>
</feature>
<dbReference type="InterPro" id="IPR000092">
    <property type="entry name" value="Polyprenyl_synt"/>
</dbReference>
<dbReference type="Gene3D" id="1.10.600.10">
    <property type="entry name" value="Farnesyl Diphosphate Synthase"/>
    <property type="match status" value="1"/>
</dbReference>
<feature type="region of interest" description="Disordered" evidence="11">
    <location>
        <begin position="58"/>
        <end position="86"/>
    </location>
</feature>
<dbReference type="GO" id="GO:0008299">
    <property type="term" value="P:isoprenoid biosynthetic process"/>
    <property type="evidence" value="ECO:0007669"/>
    <property type="project" value="UniProtKB-KW"/>
</dbReference>
<keyword evidence="5" id="KW-0460">Magnesium</keyword>
<name>A0A5C3EZB0_9BASI</name>
<dbReference type="GO" id="GO:0046872">
    <property type="term" value="F:metal ion binding"/>
    <property type="evidence" value="ECO:0007669"/>
    <property type="project" value="UniProtKB-KW"/>
</dbReference>
<evidence type="ECO:0000256" key="8">
    <source>
        <dbReference type="ARBA" id="ARBA00032424"/>
    </source>
</evidence>
<dbReference type="Pfam" id="PF00348">
    <property type="entry name" value="polyprenyl_synt"/>
    <property type="match status" value="2"/>
</dbReference>
<evidence type="ECO:0000313" key="13">
    <source>
        <dbReference type="Proteomes" id="UP000323386"/>
    </source>
</evidence>
<evidence type="ECO:0000256" key="6">
    <source>
        <dbReference type="ARBA" id="ARBA00023229"/>
    </source>
</evidence>
<dbReference type="GO" id="GO:1990234">
    <property type="term" value="C:transferase complex"/>
    <property type="evidence" value="ECO:0007669"/>
    <property type="project" value="TreeGrafter"/>
</dbReference>
<accession>A0A5C3EZB0</accession>
<evidence type="ECO:0000256" key="5">
    <source>
        <dbReference type="ARBA" id="ARBA00022842"/>
    </source>
</evidence>